<feature type="transmembrane region" description="Helical" evidence="7">
    <location>
        <begin position="227"/>
        <end position="245"/>
    </location>
</feature>
<reference evidence="11" key="1">
    <citation type="submission" date="2017-09" db="EMBL/GenBank/DDBJ databases">
        <title>Depth-based differentiation of microbial function through sediment-hosted aquifers and enrichment of novel symbionts in the deep terrestrial subsurface.</title>
        <authorList>
            <person name="Probst A.J."/>
            <person name="Ladd B."/>
            <person name="Jarett J.K."/>
            <person name="Geller-Mcgrath D.E."/>
            <person name="Sieber C.M.K."/>
            <person name="Emerson J.B."/>
            <person name="Anantharaman K."/>
            <person name="Thomas B.C."/>
            <person name="Malmstrom R."/>
            <person name="Stieglmeier M."/>
            <person name="Klingl A."/>
            <person name="Woyke T."/>
            <person name="Ryan C.M."/>
            <person name="Banfield J.F."/>
        </authorList>
    </citation>
    <scope>NUCLEOTIDE SEQUENCE [LARGE SCALE GENOMIC DNA]</scope>
</reference>
<feature type="transmembrane region" description="Helical" evidence="7">
    <location>
        <begin position="12"/>
        <end position="31"/>
    </location>
</feature>
<dbReference type="PANTHER" id="PTHR30487">
    <property type="entry name" value="TYPE 4 PREPILIN-LIKE PROTEINS LEADER PEPTIDE-PROCESSING ENZYME"/>
    <property type="match status" value="1"/>
</dbReference>
<dbReference type="AlphaFoldDB" id="A0A2M8KR19"/>
<feature type="transmembrane region" description="Helical" evidence="7">
    <location>
        <begin position="152"/>
        <end position="172"/>
    </location>
</feature>
<feature type="transmembrane region" description="Helical" evidence="7">
    <location>
        <begin position="80"/>
        <end position="100"/>
    </location>
</feature>
<evidence type="ECO:0000259" key="8">
    <source>
        <dbReference type="Pfam" id="PF01478"/>
    </source>
</evidence>
<dbReference type="GO" id="GO:0006465">
    <property type="term" value="P:signal peptide processing"/>
    <property type="evidence" value="ECO:0007669"/>
    <property type="project" value="TreeGrafter"/>
</dbReference>
<organism evidence="10 11">
    <name type="scientific">Candidatus Roizmanbacteria bacterium CG10_big_fil_rev_8_21_14_0_10_39_6</name>
    <dbReference type="NCBI Taxonomy" id="1974853"/>
    <lineage>
        <taxon>Bacteria</taxon>
        <taxon>Candidatus Roizmaniibacteriota</taxon>
    </lineage>
</organism>
<feature type="transmembrane region" description="Helical" evidence="7">
    <location>
        <begin position="51"/>
        <end position="68"/>
    </location>
</feature>
<evidence type="ECO:0000256" key="4">
    <source>
        <dbReference type="ARBA" id="ARBA00022692"/>
    </source>
</evidence>
<dbReference type="Pfam" id="PF06750">
    <property type="entry name" value="A24_N_bact"/>
    <property type="match status" value="1"/>
</dbReference>
<comment type="caution">
    <text evidence="10">The sequence shown here is derived from an EMBL/GenBank/DDBJ whole genome shotgun (WGS) entry which is preliminary data.</text>
</comment>
<dbReference type="GO" id="GO:0004190">
    <property type="term" value="F:aspartic-type endopeptidase activity"/>
    <property type="evidence" value="ECO:0007669"/>
    <property type="project" value="InterPro"/>
</dbReference>
<feature type="domain" description="Prepilin type IV endopeptidase peptidase" evidence="8">
    <location>
        <begin position="114"/>
        <end position="213"/>
    </location>
</feature>
<evidence type="ECO:0000256" key="3">
    <source>
        <dbReference type="ARBA" id="ARBA00022475"/>
    </source>
</evidence>
<keyword evidence="4 7" id="KW-0812">Transmembrane</keyword>
<keyword evidence="3" id="KW-1003">Cell membrane</keyword>
<proteinExistence type="inferred from homology"/>
<dbReference type="InterPro" id="IPR000045">
    <property type="entry name" value="Prepilin_IV_endopep_pep"/>
</dbReference>
<evidence type="ECO:0000256" key="2">
    <source>
        <dbReference type="ARBA" id="ARBA00005801"/>
    </source>
</evidence>
<dbReference type="InterPro" id="IPR010627">
    <property type="entry name" value="Prepilin_pept_A24_N"/>
</dbReference>
<evidence type="ECO:0000259" key="9">
    <source>
        <dbReference type="Pfam" id="PF06750"/>
    </source>
</evidence>
<feature type="domain" description="Prepilin peptidase A24 N-terminal" evidence="9">
    <location>
        <begin position="19"/>
        <end position="99"/>
    </location>
</feature>
<keyword evidence="5 7" id="KW-1133">Transmembrane helix</keyword>
<comment type="subcellular location">
    <subcellularLocation>
        <location evidence="1">Cell membrane</location>
        <topology evidence="1">Multi-pass membrane protein</topology>
    </subcellularLocation>
</comment>
<evidence type="ECO:0000313" key="10">
    <source>
        <dbReference type="EMBL" id="PJE62366.1"/>
    </source>
</evidence>
<dbReference type="Gene3D" id="1.20.120.1220">
    <property type="match status" value="1"/>
</dbReference>
<protein>
    <recommendedName>
        <fullName evidence="12">Prepilin peptidase</fullName>
    </recommendedName>
</protein>
<dbReference type="GO" id="GO:0005886">
    <property type="term" value="C:plasma membrane"/>
    <property type="evidence" value="ECO:0007669"/>
    <property type="project" value="UniProtKB-SubCell"/>
</dbReference>
<sequence length="247" mass="28038">MIYTVFMHNWIITVWFLFLGLGVGSFLNVVIDRVQSNKGLGGRSSCEFCHNTILWFDLIPVLSYVFLGGKCRFCSKKLSLQYPLVETLTGLLYVLVFLVFWQAQPFYFISMLCIVTLSVVIAITDMKYQIIPDWAVVLLFLIGISSNVDKIFYYFAGSLIGVFFLWIIYHLSQGRAMGYGDVKLIAAQGMILSLPFLFISLYISFIVGGLYSVSLLIMRKKKMTSQIPFGPFLVIGFLISTFVSYGR</sequence>
<gene>
    <name evidence="10" type="ORF">COU88_05455</name>
</gene>
<evidence type="ECO:0008006" key="12">
    <source>
        <dbReference type="Google" id="ProtNLM"/>
    </source>
</evidence>
<feature type="transmembrane region" description="Helical" evidence="7">
    <location>
        <begin position="106"/>
        <end position="123"/>
    </location>
</feature>
<evidence type="ECO:0000256" key="5">
    <source>
        <dbReference type="ARBA" id="ARBA00022989"/>
    </source>
</evidence>
<evidence type="ECO:0000313" key="11">
    <source>
        <dbReference type="Proteomes" id="UP000229554"/>
    </source>
</evidence>
<dbReference type="Proteomes" id="UP000229554">
    <property type="component" value="Unassembled WGS sequence"/>
</dbReference>
<keyword evidence="6 7" id="KW-0472">Membrane</keyword>
<evidence type="ECO:0000256" key="7">
    <source>
        <dbReference type="SAM" id="Phobius"/>
    </source>
</evidence>
<feature type="transmembrane region" description="Helical" evidence="7">
    <location>
        <begin position="130"/>
        <end position="146"/>
    </location>
</feature>
<dbReference type="InterPro" id="IPR050882">
    <property type="entry name" value="Prepilin_peptidase/N-MTase"/>
</dbReference>
<comment type="similarity">
    <text evidence="2">Belongs to the peptidase A24 family.</text>
</comment>
<evidence type="ECO:0000256" key="1">
    <source>
        <dbReference type="ARBA" id="ARBA00004651"/>
    </source>
</evidence>
<feature type="transmembrane region" description="Helical" evidence="7">
    <location>
        <begin position="184"/>
        <end position="207"/>
    </location>
</feature>
<accession>A0A2M8KR19</accession>
<dbReference type="Pfam" id="PF01478">
    <property type="entry name" value="Peptidase_A24"/>
    <property type="match status" value="1"/>
</dbReference>
<name>A0A2M8KR19_9BACT</name>
<dbReference type="PANTHER" id="PTHR30487:SF0">
    <property type="entry name" value="PREPILIN LEADER PEPTIDASE_N-METHYLTRANSFERASE-RELATED"/>
    <property type="match status" value="1"/>
</dbReference>
<dbReference type="EMBL" id="PFED01000219">
    <property type="protein sequence ID" value="PJE62366.1"/>
    <property type="molecule type" value="Genomic_DNA"/>
</dbReference>
<evidence type="ECO:0000256" key="6">
    <source>
        <dbReference type="ARBA" id="ARBA00023136"/>
    </source>
</evidence>